<keyword evidence="3" id="KW-1185">Reference proteome</keyword>
<organism evidence="2 3">
    <name type="scientific">Rangifer tarandus platyrhynchus</name>
    <name type="common">Svalbard reindeer</name>
    <dbReference type="NCBI Taxonomy" id="3082113"/>
    <lineage>
        <taxon>Eukaryota</taxon>
        <taxon>Metazoa</taxon>
        <taxon>Chordata</taxon>
        <taxon>Craniata</taxon>
        <taxon>Vertebrata</taxon>
        <taxon>Euteleostomi</taxon>
        <taxon>Mammalia</taxon>
        <taxon>Eutheria</taxon>
        <taxon>Laurasiatheria</taxon>
        <taxon>Artiodactyla</taxon>
        <taxon>Ruminantia</taxon>
        <taxon>Pecora</taxon>
        <taxon>Cervidae</taxon>
        <taxon>Odocoileinae</taxon>
        <taxon>Rangifer</taxon>
    </lineage>
</organism>
<feature type="region of interest" description="Disordered" evidence="1">
    <location>
        <begin position="1"/>
        <end position="50"/>
    </location>
</feature>
<feature type="compositionally biased region" description="Low complexity" evidence="1">
    <location>
        <begin position="17"/>
        <end position="28"/>
    </location>
</feature>
<sequence>MRGLGLQTRPRSGLREPPTAARSPSPTAVGARGPNWTTRAATNRRGNSRSLTARLRPHVYASKYVITHERRIPDAPGPGDLGAGRESVVDIATPLLLQSPNRRATAHAQLRARACSSSLVSPLDRERSWWLGGGS</sequence>
<proteinExistence type="predicted"/>
<dbReference type="Proteomes" id="UP001176941">
    <property type="component" value="Chromosome 24"/>
</dbReference>
<accession>A0ABN8YZ94</accession>
<feature type="compositionally biased region" description="Polar residues" evidence="1">
    <location>
        <begin position="35"/>
        <end position="50"/>
    </location>
</feature>
<gene>
    <name evidence="2" type="ORF">MRATA1EN1_LOCUS14173</name>
</gene>
<name>A0ABN8YZ94_RANTA</name>
<evidence type="ECO:0000313" key="2">
    <source>
        <dbReference type="EMBL" id="CAI9165211.1"/>
    </source>
</evidence>
<dbReference type="EMBL" id="OX459960">
    <property type="protein sequence ID" value="CAI9165211.1"/>
    <property type="molecule type" value="Genomic_DNA"/>
</dbReference>
<evidence type="ECO:0000313" key="3">
    <source>
        <dbReference type="Proteomes" id="UP001176941"/>
    </source>
</evidence>
<protein>
    <submittedName>
        <fullName evidence="2">Uncharacterized protein</fullName>
    </submittedName>
</protein>
<evidence type="ECO:0000256" key="1">
    <source>
        <dbReference type="SAM" id="MobiDB-lite"/>
    </source>
</evidence>
<reference evidence="2" key="1">
    <citation type="submission" date="2023-04" db="EMBL/GenBank/DDBJ databases">
        <authorList>
            <consortium name="ELIXIR-Norway"/>
        </authorList>
    </citation>
    <scope>NUCLEOTIDE SEQUENCE [LARGE SCALE GENOMIC DNA]</scope>
</reference>